<dbReference type="InterPro" id="IPR005024">
    <property type="entry name" value="Snf7_fam"/>
</dbReference>
<dbReference type="EMBL" id="LT555144">
    <property type="protein sequence ID" value="SAM09563.1"/>
    <property type="molecule type" value="Genomic_DNA"/>
</dbReference>
<dbReference type="FunCoup" id="A0A163KNK6">
    <property type="interactions" value="91"/>
</dbReference>
<accession>A0A163KNK6</accession>
<dbReference type="GO" id="GO:0005771">
    <property type="term" value="C:multivesicular body"/>
    <property type="evidence" value="ECO:0007669"/>
    <property type="project" value="TreeGrafter"/>
</dbReference>
<evidence type="ECO:0000313" key="7">
    <source>
        <dbReference type="EMBL" id="SAM09563.1"/>
    </source>
</evidence>
<dbReference type="InParanoid" id="A0A163KNK6"/>
<dbReference type="Proteomes" id="UP000078561">
    <property type="component" value="Unassembled WGS sequence"/>
</dbReference>
<organism evidence="7">
    <name type="scientific">Absidia glauca</name>
    <name type="common">Pin mould</name>
    <dbReference type="NCBI Taxonomy" id="4829"/>
    <lineage>
        <taxon>Eukaryota</taxon>
        <taxon>Fungi</taxon>
        <taxon>Fungi incertae sedis</taxon>
        <taxon>Mucoromycota</taxon>
        <taxon>Mucoromycotina</taxon>
        <taxon>Mucoromycetes</taxon>
        <taxon>Mucorales</taxon>
        <taxon>Cunninghamellaceae</taxon>
        <taxon>Absidia</taxon>
    </lineage>
</organism>
<dbReference type="PANTHER" id="PTHR22761">
    <property type="entry name" value="CHARGED MULTIVESICULAR BODY PROTEIN"/>
    <property type="match status" value="1"/>
</dbReference>
<dbReference type="STRING" id="4829.A0A163KNK6"/>
<dbReference type="GO" id="GO:0000815">
    <property type="term" value="C:ESCRT III complex"/>
    <property type="evidence" value="ECO:0007669"/>
    <property type="project" value="TreeGrafter"/>
</dbReference>
<name>A0A163KNK6_ABSGL</name>
<evidence type="ECO:0000256" key="2">
    <source>
        <dbReference type="ARBA" id="ARBA00006190"/>
    </source>
</evidence>
<evidence type="ECO:0000313" key="8">
    <source>
        <dbReference type="Proteomes" id="UP000078561"/>
    </source>
</evidence>
<sequence length="472" mass="54433">MDTIQTTIPLYDYLVRIHSEFKNPDSSTRLLWLYNGTINNENNDNDGNDNEYIDQLCHSFWRTVVLECNLKGHIGSPNYCLAADLEQLEDALTRPDLGKPVSLSYVVDDMKQSNQLISLDVFTTTYTPTPSWLERMYNTVTRTPARWPDISSTITETLHVFMPTLETIVSTILCQRRPFNPIDNVLTFTEFRTMYGVYHDLHLTDPDLWLLLRYMNAKHGVAVDMDVRGYGRSHVAIKFPHYNETTTPTVTPQEINQSDRAILSLKTTCRALHEQVDQLQLKMESLIKQSLDHSSKRQKPQALYALKRKHQLEQILNRRLKSLETMETLLLQIEASHSDIQIIQAFNMGVDALKTIFNDNQLTVTSVDETMWRMQKTLEEQEQIENAMTNTPEPTHQQSHDDKLSVTITNEKQPLDILRPDPPPPVKAKRRHDETQAPPDSELARLQSILSTIPHTPNEPPKSKQRRVRQLA</sequence>
<dbReference type="Pfam" id="PF03357">
    <property type="entry name" value="Snf7"/>
    <property type="match status" value="1"/>
</dbReference>
<gene>
    <name evidence="7" type="primary">ABSGL_15259.1 scaffold 16333</name>
</gene>
<proteinExistence type="inferred from homology"/>
<dbReference type="OrthoDB" id="10250120at2759"/>
<comment type="similarity">
    <text evidence="2">Belongs to the SNF7 family.</text>
</comment>
<reference evidence="7" key="1">
    <citation type="submission" date="2016-04" db="EMBL/GenBank/DDBJ databases">
        <authorList>
            <person name="Evans L.H."/>
            <person name="Alamgir A."/>
            <person name="Owens N."/>
            <person name="Weber N.D."/>
            <person name="Virtaneva K."/>
            <person name="Barbian K."/>
            <person name="Babar A."/>
            <person name="Rosenke K."/>
        </authorList>
    </citation>
    <scope>NUCLEOTIDE SEQUENCE [LARGE SCALE GENOMIC DNA]</scope>
    <source>
        <strain evidence="7">CBS 101.48</strain>
    </source>
</reference>
<protein>
    <recommendedName>
        <fullName evidence="4">Vacuolar-sorting protein SNF7</fullName>
    </recommendedName>
    <alternativeName>
        <fullName evidence="5">Vacuolar protein-sorting-associated protein 32</fullName>
    </alternativeName>
</protein>
<dbReference type="GO" id="GO:0009898">
    <property type="term" value="C:cytoplasmic side of plasma membrane"/>
    <property type="evidence" value="ECO:0007669"/>
    <property type="project" value="TreeGrafter"/>
</dbReference>
<evidence type="ECO:0000256" key="1">
    <source>
        <dbReference type="ARBA" id="ARBA00004177"/>
    </source>
</evidence>
<evidence type="ECO:0000256" key="3">
    <source>
        <dbReference type="ARBA" id="ARBA00022753"/>
    </source>
</evidence>
<keyword evidence="3" id="KW-0967">Endosome</keyword>
<dbReference type="GO" id="GO:0006900">
    <property type="term" value="P:vesicle budding from membrane"/>
    <property type="evidence" value="ECO:0007669"/>
    <property type="project" value="TreeGrafter"/>
</dbReference>
<feature type="compositionally biased region" description="Basic residues" evidence="6">
    <location>
        <begin position="463"/>
        <end position="472"/>
    </location>
</feature>
<evidence type="ECO:0000256" key="6">
    <source>
        <dbReference type="SAM" id="MobiDB-lite"/>
    </source>
</evidence>
<comment type="subcellular location">
    <subcellularLocation>
        <location evidence="1">Endosome</location>
    </subcellularLocation>
</comment>
<dbReference type="GO" id="GO:0032511">
    <property type="term" value="P:late endosome to vacuole transport via multivesicular body sorting pathway"/>
    <property type="evidence" value="ECO:0007669"/>
    <property type="project" value="TreeGrafter"/>
</dbReference>
<evidence type="ECO:0000256" key="4">
    <source>
        <dbReference type="ARBA" id="ARBA00040017"/>
    </source>
</evidence>
<dbReference type="PANTHER" id="PTHR22761:SF10">
    <property type="entry name" value="GH13992P"/>
    <property type="match status" value="1"/>
</dbReference>
<dbReference type="AlphaFoldDB" id="A0A163KNK6"/>
<evidence type="ECO:0000256" key="5">
    <source>
        <dbReference type="ARBA" id="ARBA00042586"/>
    </source>
</evidence>
<keyword evidence="8" id="KW-1185">Reference proteome</keyword>
<dbReference type="OMA" id="IIRICNG"/>
<feature type="region of interest" description="Disordered" evidence="6">
    <location>
        <begin position="410"/>
        <end position="472"/>
    </location>
</feature>